<sequence length="493" mass="54764">MSSGQEVGSIFGEGAGPAQALLRSPTVIIAAVGLWGMNIYIFRLFGIDYAHVLTLDLIKEKEALTKDDGDGTEEDGEGSDGSIRSSGSASLEKRHGGATKNGKVDHRNGRSSSAGSAITTNTNIDANNDVTSYKLIVFSLSLLVLLHFSTKIWIDVIGGTAIGAIFTFYSAVLIGICLPLPSTTWVRTACATIVHRIFELINPRCFCFREGMPRAIPFIDVFFADAMCSLSKCFFDMGMLWHLAWHYPDPVPNDMHSILIPSFVASLPYLIRARQCLVMYTIGFMKNDPKKYQHMLNAIKYSTSLWPLCVSAYEKTVTSPEEKAFLEKVIIALLAINSTYSLAWDITMDWGMMQSPQVVVPESCAVGPVSSSNPGSKSCAHAVLRPRLRFGAVYSVAILLVDTILRYSWLLRFYEHNLFASTDAYILCTQFLEAIRRSLWNLLRVEWEHIKQNRGKEAEDDDTDPEHDPFLISPSAMAMTPMRSTQAKDRHES</sequence>
<dbReference type="eggNOG" id="KOG1162">
    <property type="taxonomic scope" value="Eukaryota"/>
</dbReference>
<evidence type="ECO:0000259" key="7">
    <source>
        <dbReference type="PROSITE" id="PS51380"/>
    </source>
</evidence>
<evidence type="ECO:0000313" key="9">
    <source>
        <dbReference type="Proteomes" id="UP000001449"/>
    </source>
</evidence>
<dbReference type="Pfam" id="PF03124">
    <property type="entry name" value="EXS"/>
    <property type="match status" value="1"/>
</dbReference>
<evidence type="ECO:0000313" key="8">
    <source>
        <dbReference type="EMBL" id="EED91641.1"/>
    </source>
</evidence>
<dbReference type="EMBL" id="CM000643">
    <property type="protein sequence ID" value="EED91641.1"/>
    <property type="molecule type" value="Genomic_DNA"/>
</dbReference>
<feature type="transmembrane region" description="Helical" evidence="6">
    <location>
        <begin position="20"/>
        <end position="41"/>
    </location>
</feature>
<dbReference type="AlphaFoldDB" id="B8C696"/>
<feature type="transmembrane region" description="Helical" evidence="6">
    <location>
        <begin position="135"/>
        <end position="154"/>
    </location>
</feature>
<evidence type="ECO:0000256" key="1">
    <source>
        <dbReference type="ARBA" id="ARBA00004141"/>
    </source>
</evidence>
<evidence type="ECO:0000256" key="3">
    <source>
        <dbReference type="ARBA" id="ARBA00022989"/>
    </source>
</evidence>
<feature type="compositionally biased region" description="Low complexity" evidence="5">
    <location>
        <begin position="80"/>
        <end position="90"/>
    </location>
</feature>
<keyword evidence="4 6" id="KW-0472">Membrane</keyword>
<dbReference type="InterPro" id="IPR004342">
    <property type="entry name" value="EXS_C"/>
</dbReference>
<dbReference type="HOGENOM" id="CLU_556075_0_0_1"/>
<comment type="subcellular location">
    <subcellularLocation>
        <location evidence="1">Membrane</location>
        <topology evidence="1">Multi-pass membrane protein</topology>
    </subcellularLocation>
</comment>
<dbReference type="KEGG" id="tps:THAPSDRAFT_23201"/>
<dbReference type="GO" id="GO:0016020">
    <property type="term" value="C:membrane"/>
    <property type="evidence" value="ECO:0007669"/>
    <property type="project" value="UniProtKB-SubCell"/>
</dbReference>
<proteinExistence type="predicted"/>
<feature type="region of interest" description="Disordered" evidence="5">
    <location>
        <begin position="66"/>
        <end position="118"/>
    </location>
</feature>
<keyword evidence="3 6" id="KW-1133">Transmembrane helix</keyword>
<gene>
    <name evidence="8" type="ORF">THAPSDRAFT_23201</name>
</gene>
<dbReference type="PANTHER" id="PTHR10783">
    <property type="entry name" value="XENOTROPIC AND POLYTROPIC RETROVIRUS RECEPTOR 1-RELATED"/>
    <property type="match status" value="1"/>
</dbReference>
<feature type="transmembrane region" description="Helical" evidence="6">
    <location>
        <begin position="160"/>
        <end position="180"/>
    </location>
</feature>
<name>B8C696_THAPS</name>
<evidence type="ECO:0000256" key="5">
    <source>
        <dbReference type="SAM" id="MobiDB-lite"/>
    </source>
</evidence>
<dbReference type="InParanoid" id="B8C696"/>
<feature type="region of interest" description="Disordered" evidence="5">
    <location>
        <begin position="453"/>
        <end position="493"/>
    </location>
</feature>
<evidence type="ECO:0000256" key="6">
    <source>
        <dbReference type="SAM" id="Phobius"/>
    </source>
</evidence>
<dbReference type="RefSeq" id="XP_002291534.1">
    <property type="nucleotide sequence ID" value="XM_002291498.1"/>
</dbReference>
<dbReference type="PaxDb" id="35128-Thaps23201"/>
<keyword evidence="9" id="KW-1185">Reference proteome</keyword>
<dbReference type="GO" id="GO:0005802">
    <property type="term" value="C:trans-Golgi network"/>
    <property type="evidence" value="ECO:0000318"/>
    <property type="project" value="GO_Central"/>
</dbReference>
<dbReference type="PANTHER" id="PTHR10783:SF46">
    <property type="entry name" value="PROTEIN ERD1 HOMOLOG 2"/>
    <property type="match status" value="1"/>
</dbReference>
<evidence type="ECO:0000256" key="4">
    <source>
        <dbReference type="ARBA" id="ARBA00023136"/>
    </source>
</evidence>
<accession>B8C696</accession>
<keyword evidence="2 6" id="KW-0812">Transmembrane</keyword>
<organism evidence="8 9">
    <name type="scientific">Thalassiosira pseudonana</name>
    <name type="common">Marine diatom</name>
    <name type="synonym">Cyclotella nana</name>
    <dbReference type="NCBI Taxonomy" id="35128"/>
    <lineage>
        <taxon>Eukaryota</taxon>
        <taxon>Sar</taxon>
        <taxon>Stramenopiles</taxon>
        <taxon>Ochrophyta</taxon>
        <taxon>Bacillariophyta</taxon>
        <taxon>Coscinodiscophyceae</taxon>
        <taxon>Thalassiosirophycidae</taxon>
        <taxon>Thalassiosirales</taxon>
        <taxon>Thalassiosiraceae</taxon>
        <taxon>Thalassiosira</taxon>
    </lineage>
</organism>
<dbReference type="GeneID" id="7442722"/>
<feature type="domain" description="EXS" evidence="7">
    <location>
        <begin position="252"/>
        <end position="480"/>
    </location>
</feature>
<evidence type="ECO:0000256" key="2">
    <source>
        <dbReference type="ARBA" id="ARBA00022692"/>
    </source>
</evidence>
<dbReference type="OMA" id="FFADAMC"/>
<reference evidence="8 9" key="1">
    <citation type="journal article" date="2004" name="Science">
        <title>The genome of the diatom Thalassiosira pseudonana: ecology, evolution, and metabolism.</title>
        <authorList>
            <person name="Armbrust E.V."/>
            <person name="Berges J.A."/>
            <person name="Bowler C."/>
            <person name="Green B.R."/>
            <person name="Martinez D."/>
            <person name="Putnam N.H."/>
            <person name="Zhou S."/>
            <person name="Allen A.E."/>
            <person name="Apt K.E."/>
            <person name="Bechner M."/>
            <person name="Brzezinski M.A."/>
            <person name="Chaal B.K."/>
            <person name="Chiovitti A."/>
            <person name="Davis A.K."/>
            <person name="Demarest M.S."/>
            <person name="Detter J.C."/>
            <person name="Glavina T."/>
            <person name="Goodstein D."/>
            <person name="Hadi M.Z."/>
            <person name="Hellsten U."/>
            <person name="Hildebrand M."/>
            <person name="Jenkins B.D."/>
            <person name="Jurka J."/>
            <person name="Kapitonov V.V."/>
            <person name="Kroger N."/>
            <person name="Lau W.W."/>
            <person name="Lane T.W."/>
            <person name="Larimer F.W."/>
            <person name="Lippmeier J.C."/>
            <person name="Lucas S."/>
            <person name="Medina M."/>
            <person name="Montsant A."/>
            <person name="Obornik M."/>
            <person name="Parker M.S."/>
            <person name="Palenik B."/>
            <person name="Pazour G.J."/>
            <person name="Richardson P.M."/>
            <person name="Rynearson T.A."/>
            <person name="Saito M.A."/>
            <person name="Schwartz D.C."/>
            <person name="Thamatrakoln K."/>
            <person name="Valentin K."/>
            <person name="Vardi A."/>
            <person name="Wilkerson F.P."/>
            <person name="Rokhsar D.S."/>
        </authorList>
    </citation>
    <scope>NUCLEOTIDE SEQUENCE [LARGE SCALE GENOMIC DNA]</scope>
    <source>
        <strain evidence="8 9">CCMP1335</strain>
    </source>
</reference>
<feature type="transmembrane region" description="Helical" evidence="6">
    <location>
        <begin position="391"/>
        <end position="409"/>
    </location>
</feature>
<dbReference type="Proteomes" id="UP000001449">
    <property type="component" value="Chromosome 6"/>
</dbReference>
<dbReference type="PROSITE" id="PS51380">
    <property type="entry name" value="EXS"/>
    <property type="match status" value="1"/>
</dbReference>
<reference evidence="8 9" key="2">
    <citation type="journal article" date="2008" name="Nature">
        <title>The Phaeodactylum genome reveals the evolutionary history of diatom genomes.</title>
        <authorList>
            <person name="Bowler C."/>
            <person name="Allen A.E."/>
            <person name="Badger J.H."/>
            <person name="Grimwood J."/>
            <person name="Jabbari K."/>
            <person name="Kuo A."/>
            <person name="Maheswari U."/>
            <person name="Martens C."/>
            <person name="Maumus F."/>
            <person name="Otillar R.P."/>
            <person name="Rayko E."/>
            <person name="Salamov A."/>
            <person name="Vandepoele K."/>
            <person name="Beszteri B."/>
            <person name="Gruber A."/>
            <person name="Heijde M."/>
            <person name="Katinka M."/>
            <person name="Mock T."/>
            <person name="Valentin K."/>
            <person name="Verret F."/>
            <person name="Berges J.A."/>
            <person name="Brownlee C."/>
            <person name="Cadoret J.P."/>
            <person name="Chiovitti A."/>
            <person name="Choi C.J."/>
            <person name="Coesel S."/>
            <person name="De Martino A."/>
            <person name="Detter J.C."/>
            <person name="Durkin C."/>
            <person name="Falciatore A."/>
            <person name="Fournet J."/>
            <person name="Haruta M."/>
            <person name="Huysman M.J."/>
            <person name="Jenkins B.D."/>
            <person name="Jiroutova K."/>
            <person name="Jorgensen R.E."/>
            <person name="Joubert Y."/>
            <person name="Kaplan A."/>
            <person name="Kroger N."/>
            <person name="Kroth P.G."/>
            <person name="La Roche J."/>
            <person name="Lindquist E."/>
            <person name="Lommer M."/>
            <person name="Martin-Jezequel V."/>
            <person name="Lopez P.J."/>
            <person name="Lucas S."/>
            <person name="Mangogna M."/>
            <person name="McGinnis K."/>
            <person name="Medlin L.K."/>
            <person name="Montsant A."/>
            <person name="Oudot-Le Secq M.P."/>
            <person name="Napoli C."/>
            <person name="Obornik M."/>
            <person name="Parker M.S."/>
            <person name="Petit J.L."/>
            <person name="Porcel B.M."/>
            <person name="Poulsen N."/>
            <person name="Robison M."/>
            <person name="Rychlewski L."/>
            <person name="Rynearson T.A."/>
            <person name="Schmutz J."/>
            <person name="Shapiro H."/>
            <person name="Siaut M."/>
            <person name="Stanley M."/>
            <person name="Sussman M.R."/>
            <person name="Taylor A.R."/>
            <person name="Vardi A."/>
            <person name="von Dassow P."/>
            <person name="Vyverman W."/>
            <person name="Willis A."/>
            <person name="Wyrwicz L.S."/>
            <person name="Rokhsar D.S."/>
            <person name="Weissenbach J."/>
            <person name="Armbrust E.V."/>
            <person name="Green B.R."/>
            <person name="Van de Peer Y."/>
            <person name="Grigoriev I.V."/>
        </authorList>
    </citation>
    <scope>NUCLEOTIDE SEQUENCE [LARGE SCALE GENOMIC DNA]</scope>
    <source>
        <strain evidence="8 9">CCMP1335</strain>
    </source>
</reference>
<protein>
    <recommendedName>
        <fullName evidence="7">EXS domain-containing protein</fullName>
    </recommendedName>
</protein>